<dbReference type="InterPro" id="IPR020472">
    <property type="entry name" value="WD40_PAC1"/>
</dbReference>
<feature type="repeat" description="WD" evidence="3">
    <location>
        <begin position="847"/>
        <end position="888"/>
    </location>
</feature>
<feature type="repeat" description="WD" evidence="3">
    <location>
        <begin position="1191"/>
        <end position="1232"/>
    </location>
</feature>
<feature type="repeat" description="WD" evidence="3">
    <location>
        <begin position="1011"/>
        <end position="1043"/>
    </location>
</feature>
<accession>A0A941ILB5</accession>
<gene>
    <name evidence="6" type="ORF">KDK95_26290</name>
</gene>
<feature type="repeat" description="WD" evidence="3">
    <location>
        <begin position="707"/>
        <end position="748"/>
    </location>
</feature>
<comment type="caution">
    <text evidence="6">The sequence shown here is derived from an EMBL/GenBank/DDBJ whole genome shotgun (WGS) entry which is preliminary data.</text>
</comment>
<sequence>MSQDERTADGAPDPERVTTPEDFGRELTAAKERSGLTIRQIARSSGVPASTVHDYLRGSHLPLPSNVGPLLKILSLTAEGGERHTLWIEALNRVRRTPVRRAGAPYRGLSVFQTEDAAWFFGREALTDVLVERLADPAEKVPLLVVGASGSGKSSLLRAGLIPRLLADGRETTLITPGAVPVEQLRAKLFAAAARSVVVVDQFEEIFASDVSEAERAAFIRALLHPGRPRVVLGMRADFYLNALRYPELLGAIQNNQLAVAPMTEQELRRAIVEPARKSGTDVEPALVDVLLRELSPTVGSTPAAHDIGALPLLSHALLATWERSRGRRLTVADYVDSGGIRDAIAVTAENAFAALSATEQEATRRLMLRLVRVSPDAPDTRRVVSLAALRQDGSAEVNVAEIVERFVDQRLLTADGDDVLLAHEALITAWPRLKSWLSADREGLLGWRRISEAADRWNESGLDPHELLRGARLAIARDWATRPEHEADLAPLERDFLRASIEREAAEHEAARRGTRRLRRLVGALTVLTLVAGGLAAYAQTQRDAATSASQQAMSRATAVRADQLRSEDTATAAQLSVAAYRMSSTADSRASLIESTGTATATRLLGANGIVQAVALGGSIGTRRVLAAAYADGTAQLWDVTFPGRPVRLGGSLTHASATTAMFAVAINSAGDLLAVGGGGQRTDGIVELWSIADPSRPEHVATLRLGLGDTVYAAAFDPEHATLAVGSADGSVRRWDVTNPSKPSLLPTLKGPGGAVQSLEYSRSAGVLVAGTASGSVQLWSTATSAAAHAPQPLGKPLTGPTNIVYSVDVSPDGRTLAAGSRDGYVYLWDIGKPDSPHALGAPIHDATSWVNAVAFSLDGTSLAVGSSDDDVQIWNVQTRSVTATLPHPGPVASLAWLSASALVTGDADYVTRIWHLPTPILPGVGIVNTIAYTPNSNVMAVGSDTLQLWSTVTRQPIGAAIPGPGQAETAAFSPDGRYLAVGYSTGVLRIWRVEDQYRLGSIIATLPVGAHSYIESVAFGADGHIATGSDDGIVRLWSVGGDGTVAQTALSPRFAGDVFSVAFNESGTLLAAGSEDDTARLWHVGDGTQAQAAGGAITGPTNYVYGVAFNPAGTILAIGSADRTVRLLGTSTPDSPTALATLTGPANYVYAVAFSPDGRTLAAGSTDKAVWLWDVSNPRIPSLIASVTGASGHIYTVAFSPDGSTLAAGGADSTTRLWILDPQRAISQICAVIGDPLTRTEWGRYVPGTPYRQPCASG</sequence>
<dbReference type="SUPFAM" id="SSF50978">
    <property type="entry name" value="WD40 repeat-like"/>
    <property type="match status" value="2"/>
</dbReference>
<dbReference type="InterPro" id="IPR001387">
    <property type="entry name" value="Cro/C1-type_HTH"/>
</dbReference>
<feature type="region of interest" description="Disordered" evidence="4">
    <location>
        <begin position="1"/>
        <end position="24"/>
    </location>
</feature>
<proteinExistence type="predicted"/>
<dbReference type="PROSITE" id="PS50294">
    <property type="entry name" value="WD_REPEATS_REGION"/>
    <property type="match status" value="6"/>
</dbReference>
<dbReference type="PRINTS" id="PR00320">
    <property type="entry name" value="GPROTEINBRPT"/>
</dbReference>
<keyword evidence="7" id="KW-1185">Reference proteome</keyword>
<dbReference type="SMART" id="SM00320">
    <property type="entry name" value="WD40"/>
    <property type="match status" value="14"/>
</dbReference>
<dbReference type="InterPro" id="IPR027417">
    <property type="entry name" value="P-loop_NTPase"/>
</dbReference>
<evidence type="ECO:0000256" key="4">
    <source>
        <dbReference type="SAM" id="MobiDB-lite"/>
    </source>
</evidence>
<evidence type="ECO:0000259" key="5">
    <source>
        <dbReference type="Pfam" id="PF20703"/>
    </source>
</evidence>
<evidence type="ECO:0000256" key="3">
    <source>
        <dbReference type="PROSITE-ProRule" id="PRU00221"/>
    </source>
</evidence>
<dbReference type="SUPFAM" id="SSF47413">
    <property type="entry name" value="lambda repressor-like DNA-binding domains"/>
    <property type="match status" value="1"/>
</dbReference>
<dbReference type="InterPro" id="IPR049052">
    <property type="entry name" value="nSTAND1"/>
</dbReference>
<protein>
    <submittedName>
        <fullName evidence="6">PD40 domain-containing protein</fullName>
    </submittedName>
</protein>
<dbReference type="Proteomes" id="UP000676325">
    <property type="component" value="Unassembled WGS sequence"/>
</dbReference>
<dbReference type="SUPFAM" id="SSF52540">
    <property type="entry name" value="P-loop containing nucleoside triphosphate hydrolases"/>
    <property type="match status" value="1"/>
</dbReference>
<dbReference type="InterPro" id="IPR019775">
    <property type="entry name" value="WD40_repeat_CS"/>
</dbReference>
<dbReference type="Gene3D" id="2.130.10.10">
    <property type="entry name" value="YVTN repeat-like/Quinoprotein amine dehydrogenase"/>
    <property type="match status" value="4"/>
</dbReference>
<dbReference type="CDD" id="cd00200">
    <property type="entry name" value="WD40"/>
    <property type="match status" value="2"/>
</dbReference>
<dbReference type="InterPro" id="IPR015943">
    <property type="entry name" value="WD40/YVTN_repeat-like_dom_sf"/>
</dbReference>
<dbReference type="CDD" id="cd00093">
    <property type="entry name" value="HTH_XRE"/>
    <property type="match status" value="1"/>
</dbReference>
<evidence type="ECO:0000313" key="7">
    <source>
        <dbReference type="Proteomes" id="UP000676325"/>
    </source>
</evidence>
<feature type="repeat" description="WD" evidence="3">
    <location>
        <begin position="1062"/>
        <end position="1096"/>
    </location>
</feature>
<dbReference type="PROSITE" id="PS00678">
    <property type="entry name" value="WD_REPEATS_1"/>
    <property type="match status" value="2"/>
</dbReference>
<feature type="domain" description="Novel STAND NTPase 1" evidence="5">
    <location>
        <begin position="105"/>
        <end position="464"/>
    </location>
</feature>
<dbReference type="InterPro" id="IPR010982">
    <property type="entry name" value="Lambda_DNA-bd_dom_sf"/>
</dbReference>
<evidence type="ECO:0000313" key="6">
    <source>
        <dbReference type="EMBL" id="MBR7829842.1"/>
    </source>
</evidence>
<dbReference type="InterPro" id="IPR036322">
    <property type="entry name" value="WD40_repeat_dom_sf"/>
</dbReference>
<feature type="repeat" description="WD" evidence="3">
    <location>
        <begin position="1101"/>
        <end position="1131"/>
    </location>
</feature>
<reference evidence="6" key="1">
    <citation type="submission" date="2021-04" db="EMBL/GenBank/DDBJ databases">
        <title>Genome based classification of Actinospica acidithermotolerans sp. nov., an actinobacterium isolated from an Indonesian hot spring.</title>
        <authorList>
            <person name="Kusuma A.B."/>
            <person name="Putra K.E."/>
            <person name="Nafisah S."/>
            <person name="Loh J."/>
            <person name="Nouioui I."/>
            <person name="Goodfellow M."/>
        </authorList>
    </citation>
    <scope>NUCLEOTIDE SEQUENCE</scope>
    <source>
        <strain evidence="6">MGRD01-02</strain>
    </source>
</reference>
<name>A0A941ILB5_9ACTN</name>
<keyword evidence="2" id="KW-0677">Repeat</keyword>
<dbReference type="InterPro" id="IPR001680">
    <property type="entry name" value="WD40_rpt"/>
</dbReference>
<dbReference type="GO" id="GO:0003677">
    <property type="term" value="F:DNA binding"/>
    <property type="evidence" value="ECO:0007669"/>
    <property type="project" value="InterPro"/>
</dbReference>
<feature type="repeat" description="WD" evidence="3">
    <location>
        <begin position="801"/>
        <end position="834"/>
    </location>
</feature>
<dbReference type="EMBL" id="JAGSOH010000102">
    <property type="protein sequence ID" value="MBR7829842.1"/>
    <property type="molecule type" value="Genomic_DNA"/>
</dbReference>
<dbReference type="PROSITE" id="PS50082">
    <property type="entry name" value="WD_REPEATS_2"/>
    <property type="match status" value="9"/>
</dbReference>
<dbReference type="Pfam" id="PF00400">
    <property type="entry name" value="WD40"/>
    <property type="match status" value="9"/>
</dbReference>
<dbReference type="AlphaFoldDB" id="A0A941ILB5"/>
<dbReference type="RefSeq" id="WP_212520976.1">
    <property type="nucleotide sequence ID" value="NZ_JAGSOH010000102.1"/>
</dbReference>
<dbReference type="PANTHER" id="PTHR19879">
    <property type="entry name" value="TRANSCRIPTION INITIATION FACTOR TFIID"/>
    <property type="match status" value="1"/>
</dbReference>
<keyword evidence="1 3" id="KW-0853">WD repeat</keyword>
<dbReference type="Pfam" id="PF20703">
    <property type="entry name" value="nSTAND1"/>
    <property type="match status" value="1"/>
</dbReference>
<evidence type="ECO:0000256" key="1">
    <source>
        <dbReference type="ARBA" id="ARBA00022574"/>
    </source>
</evidence>
<dbReference type="PANTHER" id="PTHR19879:SF9">
    <property type="entry name" value="TRANSCRIPTION INITIATION FACTOR TFIID SUBUNIT 5"/>
    <property type="match status" value="1"/>
</dbReference>
<dbReference type="Pfam" id="PF13560">
    <property type="entry name" value="HTH_31"/>
    <property type="match status" value="1"/>
</dbReference>
<feature type="repeat" description="WD" evidence="3">
    <location>
        <begin position="1146"/>
        <end position="1187"/>
    </location>
</feature>
<evidence type="ECO:0000256" key="2">
    <source>
        <dbReference type="ARBA" id="ARBA00022737"/>
    </source>
</evidence>
<feature type="repeat" description="WD" evidence="3">
    <location>
        <begin position="752"/>
        <end position="793"/>
    </location>
</feature>
<organism evidence="6 7">
    <name type="scientific">Actinospica acidithermotolerans</name>
    <dbReference type="NCBI Taxonomy" id="2828514"/>
    <lineage>
        <taxon>Bacteria</taxon>
        <taxon>Bacillati</taxon>
        <taxon>Actinomycetota</taxon>
        <taxon>Actinomycetes</taxon>
        <taxon>Catenulisporales</taxon>
        <taxon>Actinospicaceae</taxon>
        <taxon>Actinospica</taxon>
    </lineage>
</organism>